<comment type="caution">
    <text evidence="2">The sequence shown here is derived from an EMBL/GenBank/DDBJ whole genome shotgun (WGS) entry which is preliminary data.</text>
</comment>
<dbReference type="PRINTS" id="PR00598">
    <property type="entry name" value="HTHMARR"/>
</dbReference>
<dbReference type="InterPro" id="IPR036390">
    <property type="entry name" value="WH_DNA-bd_sf"/>
</dbReference>
<feature type="domain" description="HTH marR-type" evidence="1">
    <location>
        <begin position="1"/>
        <end position="136"/>
    </location>
</feature>
<accession>A0A0C2P0G7</accession>
<dbReference type="InterPro" id="IPR000835">
    <property type="entry name" value="HTH_MarR-typ"/>
</dbReference>
<dbReference type="SUPFAM" id="SSF46785">
    <property type="entry name" value="Winged helix' DNA-binding domain"/>
    <property type="match status" value="1"/>
</dbReference>
<evidence type="ECO:0000313" key="2">
    <source>
        <dbReference type="EMBL" id="KII79947.1"/>
    </source>
</evidence>
<dbReference type="PANTHER" id="PTHR33164:SF95">
    <property type="entry name" value="TRANSCRIPTIONAL REGULATOR"/>
    <property type="match status" value="1"/>
</dbReference>
<dbReference type="STRING" id="1461322.OJ16_08045"/>
<dbReference type="Gene3D" id="1.10.10.10">
    <property type="entry name" value="Winged helix-like DNA-binding domain superfamily/Winged helix DNA-binding domain"/>
    <property type="match status" value="1"/>
</dbReference>
<gene>
    <name evidence="2" type="ORF">OJ16_08045</name>
</gene>
<dbReference type="AlphaFoldDB" id="A0A0C2P0G7"/>
<dbReference type="SMART" id="SM00347">
    <property type="entry name" value="HTH_MARR"/>
    <property type="match status" value="1"/>
</dbReference>
<dbReference type="Pfam" id="PF12802">
    <property type="entry name" value="MarR_2"/>
    <property type="match status" value="1"/>
</dbReference>
<accession>A0A0C2JPT4</accession>
<dbReference type="GO" id="GO:0006950">
    <property type="term" value="P:response to stress"/>
    <property type="evidence" value="ECO:0007669"/>
    <property type="project" value="TreeGrafter"/>
</dbReference>
<reference evidence="2 3" key="1">
    <citation type="submission" date="2014-11" db="EMBL/GenBank/DDBJ databases">
        <title>Draft Genome Sequence of Vibrio piscirenalis strains CECT 8603T and CECT 8604, two marine Gammaproteobacterium isolated from cultured gilthead sea bream (Sparus aurata).</title>
        <authorList>
            <person name="Arahal D.R."/>
            <person name="Rodrigo-Torres L."/>
            <person name="Lucena T."/>
            <person name="Pujalte M.J."/>
        </authorList>
    </citation>
    <scope>NUCLEOTIDE SEQUENCE [LARGE SCALE GENOMIC DNA]</scope>
    <source>
        <strain evidence="2 3">DCR 1-4-2</strain>
    </source>
</reference>
<dbReference type="GO" id="GO:0003700">
    <property type="term" value="F:DNA-binding transcription factor activity"/>
    <property type="evidence" value="ECO:0007669"/>
    <property type="project" value="InterPro"/>
</dbReference>
<dbReference type="PROSITE" id="PS50995">
    <property type="entry name" value="HTH_MARR_2"/>
    <property type="match status" value="1"/>
</dbReference>
<keyword evidence="3" id="KW-1185">Reference proteome</keyword>
<dbReference type="Proteomes" id="UP000031672">
    <property type="component" value="Unassembled WGS sequence"/>
</dbReference>
<dbReference type="OrthoDB" id="3178168at2"/>
<evidence type="ECO:0000313" key="3">
    <source>
        <dbReference type="Proteomes" id="UP000031672"/>
    </source>
</evidence>
<sequence length="137" mass="15663">MVLEESLIELERFCSKAWRVYAKEDPLCHLSFNEFDYLKVIQQYPEGVRITDLAEELSVTKPSASNMVARLEKKGLVRGIACQVDARAKRVVLTEKVVKDMSLEQVVYHQIASDLNQSLSMQEAEQLVQLLNKALHK</sequence>
<dbReference type="EMBL" id="JTKH01000008">
    <property type="protein sequence ID" value="KII79947.1"/>
    <property type="molecule type" value="Genomic_DNA"/>
</dbReference>
<protein>
    <submittedName>
        <fullName evidence="2">MarR family transcriptional regulator</fullName>
    </submittedName>
</protein>
<evidence type="ECO:0000259" key="1">
    <source>
        <dbReference type="PROSITE" id="PS50995"/>
    </source>
</evidence>
<organism evidence="2 3">
    <name type="scientific">Vibrio renipiscarius</name>
    <dbReference type="NCBI Taxonomy" id="1461322"/>
    <lineage>
        <taxon>Bacteria</taxon>
        <taxon>Pseudomonadati</taxon>
        <taxon>Pseudomonadota</taxon>
        <taxon>Gammaproteobacteria</taxon>
        <taxon>Vibrionales</taxon>
        <taxon>Vibrionaceae</taxon>
        <taxon>Vibrio</taxon>
    </lineage>
</organism>
<dbReference type="PANTHER" id="PTHR33164">
    <property type="entry name" value="TRANSCRIPTIONAL REGULATOR, MARR FAMILY"/>
    <property type="match status" value="1"/>
</dbReference>
<name>A0A0C2P0G7_9VIBR</name>
<proteinExistence type="predicted"/>
<dbReference type="InterPro" id="IPR039422">
    <property type="entry name" value="MarR/SlyA-like"/>
</dbReference>
<dbReference type="InterPro" id="IPR036388">
    <property type="entry name" value="WH-like_DNA-bd_sf"/>
</dbReference>
<dbReference type="RefSeq" id="WP_040989120.1">
    <property type="nucleotide sequence ID" value="NZ_JBFRUC010000013.1"/>
</dbReference>